<keyword evidence="10" id="KW-1185">Reference proteome</keyword>
<dbReference type="InterPro" id="IPR045275">
    <property type="entry name" value="MscS_archaea/bacteria_type"/>
</dbReference>
<reference evidence="9" key="1">
    <citation type="submission" date="2022-09" db="EMBL/GenBank/DDBJ databases">
        <authorList>
            <person name="Yuan C."/>
            <person name="Ke Z."/>
        </authorList>
    </citation>
    <scope>NUCLEOTIDE SEQUENCE</scope>
    <source>
        <strain evidence="9">LB-8</strain>
    </source>
</reference>
<dbReference type="SUPFAM" id="SSF82689">
    <property type="entry name" value="Mechanosensitive channel protein MscS (YggB), C-terminal domain"/>
    <property type="match status" value="1"/>
</dbReference>
<evidence type="ECO:0000259" key="8">
    <source>
        <dbReference type="Pfam" id="PF00924"/>
    </source>
</evidence>
<dbReference type="EMBL" id="JAOTIF010000032">
    <property type="protein sequence ID" value="MCU7552359.1"/>
    <property type="molecule type" value="Genomic_DNA"/>
</dbReference>
<sequence>MNWEKFYDKAYGWILNVGPRLIIAIVVFFIGLWLIRILKGALSRHMLRRNFDASLQPFLVSLTVTALNILLVITMIQVIGLQLSIFTTIIGALGVAAGLALSGTLQNFASGVLILLLKPFEVGDSIIAQGHEGIVSSIQIFFTIIRTHTNTTVVIPNSKLSNEVIVNLSREGKRRLDIEMKFGFGISFDAVKPIIQKRIDEIDAILKDPNPRFGVSTVELDGYKVMINLWVPANEFLNVKLKLQEMVINDLKDAQLKFPSKPSI</sequence>
<evidence type="ECO:0000256" key="7">
    <source>
        <dbReference type="SAM" id="Phobius"/>
    </source>
</evidence>
<dbReference type="InterPro" id="IPR023408">
    <property type="entry name" value="MscS_beta-dom_sf"/>
</dbReference>
<dbReference type="InterPro" id="IPR006685">
    <property type="entry name" value="MscS_channel_2nd"/>
</dbReference>
<dbReference type="PANTHER" id="PTHR30221:SF1">
    <property type="entry name" value="SMALL-CONDUCTANCE MECHANOSENSITIVE CHANNEL"/>
    <property type="match status" value="1"/>
</dbReference>
<name>A0A9X2XQ13_9BACT</name>
<evidence type="ECO:0000256" key="4">
    <source>
        <dbReference type="ARBA" id="ARBA00022692"/>
    </source>
</evidence>
<dbReference type="InterPro" id="IPR011014">
    <property type="entry name" value="MscS_channel_TM-2"/>
</dbReference>
<comment type="subcellular location">
    <subcellularLocation>
        <location evidence="1">Cell membrane</location>
        <topology evidence="1">Multi-pass membrane protein</topology>
    </subcellularLocation>
</comment>
<comment type="caution">
    <text evidence="9">The sequence shown here is derived from an EMBL/GenBank/DDBJ whole genome shotgun (WGS) entry which is preliminary data.</text>
</comment>
<feature type="transmembrane region" description="Helical" evidence="7">
    <location>
        <begin position="85"/>
        <end position="117"/>
    </location>
</feature>
<dbReference type="InterPro" id="IPR006686">
    <property type="entry name" value="MscS_channel_CS"/>
</dbReference>
<dbReference type="SUPFAM" id="SSF50182">
    <property type="entry name" value="Sm-like ribonucleoproteins"/>
    <property type="match status" value="1"/>
</dbReference>
<accession>A0A9X2XQ13</accession>
<evidence type="ECO:0000256" key="2">
    <source>
        <dbReference type="ARBA" id="ARBA00008017"/>
    </source>
</evidence>
<dbReference type="InterPro" id="IPR011066">
    <property type="entry name" value="MscS_channel_C_sf"/>
</dbReference>
<feature type="transmembrane region" description="Helical" evidence="7">
    <location>
        <begin position="20"/>
        <end position="38"/>
    </location>
</feature>
<feature type="transmembrane region" description="Helical" evidence="7">
    <location>
        <begin position="58"/>
        <end position="79"/>
    </location>
</feature>
<dbReference type="Gene3D" id="2.30.30.60">
    <property type="match status" value="1"/>
</dbReference>
<dbReference type="AlphaFoldDB" id="A0A9X2XQ13"/>
<dbReference type="Gene3D" id="3.30.70.100">
    <property type="match status" value="1"/>
</dbReference>
<keyword evidence="3" id="KW-1003">Cell membrane</keyword>
<dbReference type="Gene3D" id="1.10.287.1260">
    <property type="match status" value="1"/>
</dbReference>
<feature type="domain" description="Mechanosensitive ion channel MscS" evidence="8">
    <location>
        <begin position="104"/>
        <end position="170"/>
    </location>
</feature>
<evidence type="ECO:0000256" key="5">
    <source>
        <dbReference type="ARBA" id="ARBA00022989"/>
    </source>
</evidence>
<gene>
    <name evidence="9" type="ORF">OCK74_24785</name>
</gene>
<keyword evidence="5 7" id="KW-1133">Transmembrane helix</keyword>
<keyword evidence="6 7" id="KW-0472">Membrane</keyword>
<evidence type="ECO:0000256" key="1">
    <source>
        <dbReference type="ARBA" id="ARBA00004651"/>
    </source>
</evidence>
<evidence type="ECO:0000313" key="10">
    <source>
        <dbReference type="Proteomes" id="UP001155483"/>
    </source>
</evidence>
<dbReference type="PANTHER" id="PTHR30221">
    <property type="entry name" value="SMALL-CONDUCTANCE MECHANOSENSITIVE CHANNEL"/>
    <property type="match status" value="1"/>
</dbReference>
<proteinExistence type="inferred from homology"/>
<keyword evidence="4 7" id="KW-0812">Transmembrane</keyword>
<evidence type="ECO:0000313" key="9">
    <source>
        <dbReference type="EMBL" id="MCU7552359.1"/>
    </source>
</evidence>
<organism evidence="9 10">
    <name type="scientific">Paraflavisolibacter caeni</name>
    <dbReference type="NCBI Taxonomy" id="2982496"/>
    <lineage>
        <taxon>Bacteria</taxon>
        <taxon>Pseudomonadati</taxon>
        <taxon>Bacteroidota</taxon>
        <taxon>Chitinophagia</taxon>
        <taxon>Chitinophagales</taxon>
        <taxon>Chitinophagaceae</taxon>
        <taxon>Paraflavisolibacter</taxon>
    </lineage>
</organism>
<dbReference type="Pfam" id="PF05552">
    <property type="entry name" value="MS_channel_1st_1"/>
    <property type="match status" value="1"/>
</dbReference>
<dbReference type="Pfam" id="PF00924">
    <property type="entry name" value="MS_channel_2nd"/>
    <property type="match status" value="1"/>
</dbReference>
<reference evidence="9" key="2">
    <citation type="submission" date="2023-04" db="EMBL/GenBank/DDBJ databases">
        <title>Paracnuella aquatica gen. nov., sp. nov., a member of the family Chitinophagaceae isolated from a hot spring.</title>
        <authorList>
            <person name="Wang C."/>
        </authorList>
    </citation>
    <scope>NUCLEOTIDE SEQUENCE</scope>
    <source>
        <strain evidence="9">LB-8</strain>
    </source>
</reference>
<dbReference type="InterPro" id="IPR008910">
    <property type="entry name" value="MSC_TM_helix"/>
</dbReference>
<dbReference type="InterPro" id="IPR010920">
    <property type="entry name" value="LSM_dom_sf"/>
</dbReference>
<dbReference type="GO" id="GO:0005886">
    <property type="term" value="C:plasma membrane"/>
    <property type="evidence" value="ECO:0007669"/>
    <property type="project" value="UniProtKB-SubCell"/>
</dbReference>
<protein>
    <submittedName>
        <fullName evidence="9">Mechanosensitive ion channel</fullName>
    </submittedName>
</protein>
<evidence type="ECO:0000256" key="3">
    <source>
        <dbReference type="ARBA" id="ARBA00022475"/>
    </source>
</evidence>
<dbReference type="Proteomes" id="UP001155483">
    <property type="component" value="Unassembled WGS sequence"/>
</dbReference>
<dbReference type="PROSITE" id="PS01246">
    <property type="entry name" value="UPF0003"/>
    <property type="match status" value="1"/>
</dbReference>
<evidence type="ECO:0000256" key="6">
    <source>
        <dbReference type="ARBA" id="ARBA00023136"/>
    </source>
</evidence>
<dbReference type="SUPFAM" id="SSF82861">
    <property type="entry name" value="Mechanosensitive channel protein MscS (YggB), transmembrane region"/>
    <property type="match status" value="1"/>
</dbReference>
<dbReference type="RefSeq" id="WP_279299794.1">
    <property type="nucleotide sequence ID" value="NZ_JAOTIF010000032.1"/>
</dbReference>
<comment type="similarity">
    <text evidence="2">Belongs to the MscS (TC 1.A.23) family.</text>
</comment>
<dbReference type="GO" id="GO:0008381">
    <property type="term" value="F:mechanosensitive monoatomic ion channel activity"/>
    <property type="evidence" value="ECO:0007669"/>
    <property type="project" value="InterPro"/>
</dbReference>